<feature type="transmembrane region" description="Helical" evidence="2">
    <location>
        <begin position="24"/>
        <end position="46"/>
    </location>
</feature>
<keyword evidence="2" id="KW-1133">Transmembrane helix</keyword>
<proteinExistence type="predicted"/>
<comment type="caution">
    <text evidence="3">The sequence shown here is derived from an EMBL/GenBank/DDBJ whole genome shotgun (WGS) entry which is preliminary data.</text>
</comment>
<gene>
    <name evidence="3" type="ORF">WKV53_26065</name>
</gene>
<name>A0ABU9B1V4_9BACT</name>
<sequence length="1170" mass="127037">MKPTSFDEKKPFSAKHRFRRQQGFALIVSLSLMVLITVLAVGLLTLSSVSMRASAHTEAMQTAKGNARLALMLALGQLQKAAGPDQRISAPANLVSATNPQGVAGVWKSWRPPSDGSGDYKSEKKNHFAGYMTSAPSFPSNVDPSEMPGSASPMETMVGEGSLGSGSTDRQVKAPIVSVGQKGTPDAGSIAWVALDEGVKGRIDLLPDKDTSTTGLGKNIMRVGSSPRNKAGKNKGLENLNGEAATLNETLPKLVSVDEVNLMSSDKETFGRYFHDFSVTSNSVQADVANGGLKTDLSVLFDNATLPTDYASKRVYSSTTAPFGGSTAADPLWGIYQHYYRLYQRTTANDNPKDGLKSYVSSRYRLATVSDRTLRDNRYEPNMATLTESVIMPTIAKVDIVFSMMTRDVHGGRADGLRAAGYPKMLHLMYLPVITLHNPYNVPLRFTQLELEFEDLPMGFQFFVGGQPATSNIQAFNQLYVNKENGSTKKIFKLLLTGDLTANREVVMGAGETRIFGKPFPPDWTWANESAGTGADGTMMFDWRNDKTQMGNRIMPGMITGPNDGIGYDVDWLAATNRQPWLTARTGEGIIPLKDGEQVSVKYAPKAQASTPTNKFSVTMRLTPGNTTNNYSTTQVFFKDEARLKAILEEGTSPRFPLPRTFPETYPRTGDLPQTSLSLYEPNTQPIKKYTHARPFAIFSLSGKTTRDSFTKSRPVADTGLTFQMATCDFTTSASQGSSPLEFVLTPFPSSLGFQTDGVKGYFFGGHDTNNGSTSASIYEIPQAPWQSIAQMRHANAASLGAAPYFTYSVGESRAHPAIPVASVKFAPDTSRIMLDHSWLANDALWDRYWFSTLATLQGTAFTGSDAQTQTALSSAFFNGEKNLPNPRNQPYLTAGTAAKDAATDAIAERNGARTAAYIMTKGGFNVNSVSKAAWISVLSALSDSSIPLASGALEKTADDVPMLRMRRPVGGLKEGREIKNQLWNSYRKLSTAEIDALAEQIVIEVRERGPFLSMSDFVNRRLASGDLGQKGALQAAIDHARFNQIMEANATVIGANDVANYGWKNAAAVIGTNTGAGAPGEISQGDLLSAIGSFTTVRSDTFRIRAFGDARDKDGQVLARAWCEATVQRFPEYVDQTDKPELVATTQANKSFGRRFSVVAFRWLHPDEV</sequence>
<dbReference type="EMBL" id="JBBUKT010000015">
    <property type="protein sequence ID" value="MEK7954009.1"/>
    <property type="molecule type" value="Genomic_DNA"/>
</dbReference>
<evidence type="ECO:0000256" key="1">
    <source>
        <dbReference type="SAM" id="MobiDB-lite"/>
    </source>
</evidence>
<evidence type="ECO:0000313" key="3">
    <source>
        <dbReference type="EMBL" id="MEK7954009.1"/>
    </source>
</evidence>
<keyword evidence="2" id="KW-0812">Transmembrane</keyword>
<keyword evidence="2" id="KW-0472">Membrane</keyword>
<evidence type="ECO:0008006" key="5">
    <source>
        <dbReference type="Google" id="ProtNLM"/>
    </source>
</evidence>
<keyword evidence="4" id="KW-1185">Reference proteome</keyword>
<dbReference type="Proteomes" id="UP001371305">
    <property type="component" value="Unassembled WGS sequence"/>
</dbReference>
<evidence type="ECO:0000313" key="4">
    <source>
        <dbReference type="Proteomes" id="UP001371305"/>
    </source>
</evidence>
<organism evidence="3 4">
    <name type="scientific">Luteolibacter soli</name>
    <dbReference type="NCBI Taxonomy" id="3135280"/>
    <lineage>
        <taxon>Bacteria</taxon>
        <taxon>Pseudomonadati</taxon>
        <taxon>Verrucomicrobiota</taxon>
        <taxon>Verrucomicrobiia</taxon>
        <taxon>Verrucomicrobiales</taxon>
        <taxon>Verrucomicrobiaceae</taxon>
        <taxon>Luteolibacter</taxon>
    </lineage>
</organism>
<protein>
    <recommendedName>
        <fullName evidence="5">Verru_Chthon cassette protein A</fullName>
    </recommendedName>
</protein>
<reference evidence="3 4" key="1">
    <citation type="submission" date="2024-04" db="EMBL/GenBank/DDBJ databases">
        <title>Luteolibacter sp. isolated from soil.</title>
        <authorList>
            <person name="An J."/>
        </authorList>
    </citation>
    <scope>NUCLEOTIDE SEQUENCE [LARGE SCALE GENOMIC DNA]</scope>
    <source>
        <strain evidence="3 4">Y139</strain>
    </source>
</reference>
<evidence type="ECO:0000256" key="2">
    <source>
        <dbReference type="SAM" id="Phobius"/>
    </source>
</evidence>
<feature type="region of interest" description="Disordered" evidence="1">
    <location>
        <begin position="216"/>
        <end position="235"/>
    </location>
</feature>
<feature type="region of interest" description="Disordered" evidence="1">
    <location>
        <begin position="656"/>
        <end position="676"/>
    </location>
</feature>
<dbReference type="RefSeq" id="WP_341407776.1">
    <property type="nucleotide sequence ID" value="NZ_JBBUKT010000015.1"/>
</dbReference>
<accession>A0ABU9B1V4</accession>